<name>A0A2T6ZTD1_TUBBO</name>
<evidence type="ECO:0000256" key="1">
    <source>
        <dbReference type="SAM" id="MobiDB-lite"/>
    </source>
</evidence>
<feature type="compositionally biased region" description="Polar residues" evidence="1">
    <location>
        <begin position="319"/>
        <end position="333"/>
    </location>
</feature>
<feature type="compositionally biased region" description="Basic and acidic residues" evidence="1">
    <location>
        <begin position="1"/>
        <end position="14"/>
    </location>
</feature>
<comment type="caution">
    <text evidence="2">The sequence shown here is derived from an EMBL/GenBank/DDBJ whole genome shotgun (WGS) entry which is preliminary data.</text>
</comment>
<feature type="region of interest" description="Disordered" evidence="1">
    <location>
        <begin position="245"/>
        <end position="333"/>
    </location>
</feature>
<organism evidence="2 3">
    <name type="scientific">Tuber borchii</name>
    <name type="common">White truffle</name>
    <dbReference type="NCBI Taxonomy" id="42251"/>
    <lineage>
        <taxon>Eukaryota</taxon>
        <taxon>Fungi</taxon>
        <taxon>Dikarya</taxon>
        <taxon>Ascomycota</taxon>
        <taxon>Pezizomycotina</taxon>
        <taxon>Pezizomycetes</taxon>
        <taxon>Pezizales</taxon>
        <taxon>Tuberaceae</taxon>
        <taxon>Tuber</taxon>
    </lineage>
</organism>
<dbReference type="OrthoDB" id="5478287at2759"/>
<dbReference type="Proteomes" id="UP000244722">
    <property type="component" value="Unassembled WGS sequence"/>
</dbReference>
<gene>
    <name evidence="2" type="ORF">B9Z19DRAFT_1064778</name>
</gene>
<evidence type="ECO:0000313" key="3">
    <source>
        <dbReference type="Proteomes" id="UP000244722"/>
    </source>
</evidence>
<feature type="compositionally biased region" description="Polar residues" evidence="1">
    <location>
        <begin position="211"/>
        <end position="222"/>
    </location>
</feature>
<reference evidence="2 3" key="1">
    <citation type="submission" date="2017-04" db="EMBL/GenBank/DDBJ databases">
        <title>Draft genome sequence of Tuber borchii Vittad., a whitish edible truffle.</title>
        <authorList>
            <consortium name="DOE Joint Genome Institute"/>
            <person name="Murat C."/>
            <person name="Kuo A."/>
            <person name="Barry K.W."/>
            <person name="Clum A."/>
            <person name="Dockter R.B."/>
            <person name="Fauchery L."/>
            <person name="Iotti M."/>
            <person name="Kohler A."/>
            <person name="Labutti K."/>
            <person name="Lindquist E.A."/>
            <person name="Lipzen A."/>
            <person name="Ohm R.A."/>
            <person name="Wang M."/>
            <person name="Grigoriev I.V."/>
            <person name="Zambonelli A."/>
            <person name="Martin F.M."/>
        </authorList>
    </citation>
    <scope>NUCLEOTIDE SEQUENCE [LARGE SCALE GENOMIC DNA]</scope>
    <source>
        <strain evidence="2 3">Tbo3840</strain>
    </source>
</reference>
<accession>A0A2T6ZTD1</accession>
<feature type="compositionally biased region" description="Polar residues" evidence="1">
    <location>
        <begin position="280"/>
        <end position="305"/>
    </location>
</feature>
<protein>
    <submittedName>
        <fullName evidence="2">Uncharacterized protein</fullName>
    </submittedName>
</protein>
<evidence type="ECO:0000313" key="2">
    <source>
        <dbReference type="EMBL" id="PUU78752.1"/>
    </source>
</evidence>
<dbReference type="AlphaFoldDB" id="A0A2T6ZTD1"/>
<dbReference type="EMBL" id="NESQ01000107">
    <property type="protein sequence ID" value="PUU78752.1"/>
    <property type="molecule type" value="Genomic_DNA"/>
</dbReference>
<proteinExistence type="predicted"/>
<sequence>MIDRGIENEEHRPTAGDGVEGPPRIPEQVVRGSLRDCLYYPPMVGAIYWTGKPKSSVKDTDRRRPWIVIEELPGGWVRVMSSTNQGQKGWEAIAKENQQFFLPISPTASNGRPVLTVKEDFDGRFVGKSLLYLCIEVDIPASDLQGERRMGYLDPSAIGIILRERSLIHAVESPAGENMREERGPRNPSRHPGNLANSGSYPDGHLIRESSFGQNSQGHSSPPTSPRILKWLEYPLCGSNGAHSRYPARSSGTPANISRAPSQVGSLGARGNRDPDGSYINHQSRNPYQNSWSQDRPQPNRSTYHARTYGRDQYPPPQSTDRPQTYTIGRSWF</sequence>
<feature type="compositionally biased region" description="Polar residues" evidence="1">
    <location>
        <begin position="250"/>
        <end position="265"/>
    </location>
</feature>
<keyword evidence="3" id="KW-1185">Reference proteome</keyword>
<feature type="region of interest" description="Disordered" evidence="1">
    <location>
        <begin position="1"/>
        <end position="26"/>
    </location>
</feature>
<feature type="region of interest" description="Disordered" evidence="1">
    <location>
        <begin position="172"/>
        <end position="227"/>
    </location>
</feature>